<comment type="similarity">
    <text evidence="2">Belongs to the tRNA methyltransferase O family.</text>
</comment>
<feature type="domain" description="TsaA-like" evidence="3">
    <location>
        <begin position="6"/>
        <end position="137"/>
    </location>
</feature>
<keyword evidence="1" id="KW-0949">S-adenosyl-L-methionine</keyword>
<gene>
    <name evidence="4" type="primary">tsaA</name>
    <name evidence="4" type="ORF">KHM83_00735</name>
</gene>
<dbReference type="InterPro" id="IPR036413">
    <property type="entry name" value="YaeB-like_sf"/>
</dbReference>
<dbReference type="NCBIfam" id="TIGR00104">
    <property type="entry name" value="tRNA_TsaA"/>
    <property type="match status" value="1"/>
</dbReference>
<comment type="caution">
    <text evidence="4">The sequence shown here is derived from an EMBL/GenBank/DDBJ whole genome shotgun (WGS) entry which is preliminary data.</text>
</comment>
<evidence type="ECO:0000259" key="3">
    <source>
        <dbReference type="PROSITE" id="PS51668"/>
    </source>
</evidence>
<organism evidence="4 5">
    <name type="scientific">Fusibacter paucivorans</name>
    <dbReference type="NCBI Taxonomy" id="76009"/>
    <lineage>
        <taxon>Bacteria</taxon>
        <taxon>Bacillati</taxon>
        <taxon>Bacillota</taxon>
        <taxon>Clostridia</taxon>
        <taxon>Eubacteriales</taxon>
        <taxon>Eubacteriales Family XII. Incertae Sedis</taxon>
        <taxon>Fusibacter</taxon>
    </lineage>
</organism>
<keyword evidence="5" id="KW-1185">Reference proteome</keyword>
<evidence type="ECO:0000256" key="2">
    <source>
        <dbReference type="ARBA" id="ARBA00033753"/>
    </source>
</evidence>
<proteinExistence type="inferred from homology"/>
<dbReference type="Pfam" id="PF01980">
    <property type="entry name" value="TrmO_N"/>
    <property type="match status" value="1"/>
</dbReference>
<evidence type="ECO:0000313" key="5">
    <source>
        <dbReference type="Proteomes" id="UP000746471"/>
    </source>
</evidence>
<dbReference type="PROSITE" id="PS51668">
    <property type="entry name" value="TSAA_2"/>
    <property type="match status" value="1"/>
</dbReference>
<protein>
    <submittedName>
        <fullName evidence="4">tRNA (N6-threonylcarbamoyladenosine(37)-N6)-methyltransferase TrmO</fullName>
    </submittedName>
</protein>
<evidence type="ECO:0000256" key="1">
    <source>
        <dbReference type="ARBA" id="ARBA00022691"/>
    </source>
</evidence>
<dbReference type="InterPro" id="IPR040372">
    <property type="entry name" value="YaeB-like"/>
</dbReference>
<dbReference type="SUPFAM" id="SSF118196">
    <property type="entry name" value="YaeB-like"/>
    <property type="match status" value="1"/>
</dbReference>
<dbReference type="InterPro" id="IPR023368">
    <property type="entry name" value="UPF0066_cons_site"/>
</dbReference>
<dbReference type="InterPro" id="IPR036414">
    <property type="entry name" value="YaeB_N_sf"/>
</dbReference>
<sequence>MNTLEFKAIGVVKSQFKSLEEMPIQPTGDLASPGYLEIEESYVEGLKDLDGFSHLYILYHFHKVKQSKLLVKPFMDDAVHGVFATRAPVRPNAIGMSVVAIDRIEGCRIYIQNLDVLDGTPLLDIKPYVPAFDLPQAPVRVGWLDKPAEAIQARKSDQRFV</sequence>
<accession>A0ABS5PJH0</accession>
<dbReference type="InterPro" id="IPR023370">
    <property type="entry name" value="TrmO-like_N"/>
</dbReference>
<dbReference type="PROSITE" id="PS01318">
    <property type="entry name" value="TSAA_1"/>
    <property type="match status" value="1"/>
</dbReference>
<dbReference type="Proteomes" id="UP000746471">
    <property type="component" value="Unassembled WGS sequence"/>
</dbReference>
<evidence type="ECO:0000313" key="4">
    <source>
        <dbReference type="EMBL" id="MBS7525193.1"/>
    </source>
</evidence>
<dbReference type="CDD" id="cd09281">
    <property type="entry name" value="UPF0066"/>
    <property type="match status" value="1"/>
</dbReference>
<dbReference type="EMBL" id="JAHBCL010000001">
    <property type="protein sequence ID" value="MBS7525193.1"/>
    <property type="molecule type" value="Genomic_DNA"/>
</dbReference>
<name>A0ABS5PJH0_9FIRM</name>
<reference evidence="4 5" key="1">
    <citation type="submission" date="2021-05" db="EMBL/GenBank/DDBJ databases">
        <title>Fusibacter ferrireducens sp. nov., an anaerobic, sulfur- and Fe-reducing bacterium isolated from the mangrove sediment.</title>
        <authorList>
            <person name="Qiu D."/>
        </authorList>
    </citation>
    <scope>NUCLEOTIDE SEQUENCE [LARGE SCALE GENOMIC DNA]</scope>
    <source>
        <strain evidence="4 5">DSM 12116</strain>
    </source>
</reference>
<dbReference type="Gene3D" id="2.40.30.70">
    <property type="entry name" value="YaeB-like"/>
    <property type="match status" value="1"/>
</dbReference>
<dbReference type="PANTHER" id="PTHR12818:SF0">
    <property type="entry name" value="TRNA (ADENINE(37)-N6)-METHYLTRANSFERASE"/>
    <property type="match status" value="1"/>
</dbReference>
<dbReference type="PANTHER" id="PTHR12818">
    <property type="entry name" value="TRNA (ADENINE(37)-N6)-METHYLTRANSFERASE"/>
    <property type="match status" value="1"/>
</dbReference>